<evidence type="ECO:0000313" key="3">
    <source>
        <dbReference type="EMBL" id="ABX00948.1"/>
    </source>
</evidence>
<keyword evidence="2" id="KW-0812">Transmembrane</keyword>
<accession>A9A7K0</accession>
<dbReference type="KEGG" id="mmx:MmarC6_0124"/>
<organism evidence="3">
    <name type="scientific">Methanococcus maripaludis (strain C6 / ATCC BAA-1332)</name>
    <dbReference type="NCBI Taxonomy" id="444158"/>
    <lineage>
        <taxon>Archaea</taxon>
        <taxon>Methanobacteriati</taxon>
        <taxon>Methanobacteriota</taxon>
        <taxon>Methanomada group</taxon>
        <taxon>Methanococci</taxon>
        <taxon>Methanococcales</taxon>
        <taxon>Methanococcaceae</taxon>
        <taxon>Methanococcus</taxon>
    </lineage>
</organism>
<sequence>MGGTVEKNEKLDEKTVEYLYKDLEHYSSKYFHFDTKLSNYSSLFFKIYALVFGLSITLYGIFSNNAIIRNISIFDGDINVIEIIVWILSLTNIIVIALIFEILNLRRTLSIIAVEVDFILLEINSCLEKSTTYTGDLTLDSSRILVYMINIIWSLSYALVIVGVIVLFSRDLVISTYSNIIYIALCILHLSMALLLRKISKRYDIDITISKSASKKIGDQFKQLFHTLVEKDGVLEKSTNEKIPEPSESEENNKSK</sequence>
<gene>
    <name evidence="3" type="ordered locus">MmarC6_0124</name>
</gene>
<feature type="region of interest" description="Disordered" evidence="1">
    <location>
        <begin position="236"/>
        <end position="256"/>
    </location>
</feature>
<reference evidence="3" key="1">
    <citation type="submission" date="2007-10" db="EMBL/GenBank/DDBJ databases">
        <title>Complete sequence of Methanococcus maripaludis C6.</title>
        <authorList>
            <consortium name="US DOE Joint Genome Institute"/>
            <person name="Copeland A."/>
            <person name="Lucas S."/>
            <person name="Lapidus A."/>
            <person name="Barry K."/>
            <person name="Glavina del Rio T."/>
            <person name="Dalin E."/>
            <person name="Tice H."/>
            <person name="Pitluck S."/>
            <person name="Clum A."/>
            <person name="Schmutz J."/>
            <person name="Larimer F."/>
            <person name="Land M."/>
            <person name="Hauser L."/>
            <person name="Kyrpides N."/>
            <person name="Mikhailova N."/>
            <person name="Sieprawska-Lupa M."/>
            <person name="Whitman W.B."/>
            <person name="Richardson P."/>
        </authorList>
    </citation>
    <scope>NUCLEOTIDE SEQUENCE [LARGE SCALE GENOMIC DNA]</scope>
    <source>
        <strain evidence="3">C6</strain>
    </source>
</reference>
<protein>
    <submittedName>
        <fullName evidence="3">Uncharacterized protein</fullName>
    </submittedName>
</protein>
<dbReference type="EMBL" id="CP000867">
    <property type="protein sequence ID" value="ABX00948.1"/>
    <property type="molecule type" value="Genomic_DNA"/>
</dbReference>
<keyword evidence="2" id="KW-0472">Membrane</keyword>
<dbReference type="AlphaFoldDB" id="A9A7K0"/>
<feature type="transmembrane region" description="Helical" evidence="2">
    <location>
        <begin position="174"/>
        <end position="196"/>
    </location>
</feature>
<dbReference type="eggNOG" id="arCOG09512">
    <property type="taxonomic scope" value="Archaea"/>
</dbReference>
<keyword evidence="2" id="KW-1133">Transmembrane helix</keyword>
<feature type="transmembrane region" description="Helical" evidence="2">
    <location>
        <begin position="43"/>
        <end position="63"/>
    </location>
</feature>
<name>A9A7K0_METM6</name>
<feature type="transmembrane region" description="Helical" evidence="2">
    <location>
        <begin position="83"/>
        <end position="103"/>
    </location>
</feature>
<evidence type="ECO:0000256" key="1">
    <source>
        <dbReference type="SAM" id="MobiDB-lite"/>
    </source>
</evidence>
<proteinExistence type="predicted"/>
<feature type="transmembrane region" description="Helical" evidence="2">
    <location>
        <begin position="144"/>
        <end position="168"/>
    </location>
</feature>
<dbReference type="HOGENOM" id="CLU_1084212_0_0_2"/>
<evidence type="ECO:0000256" key="2">
    <source>
        <dbReference type="SAM" id="Phobius"/>
    </source>
</evidence>
<dbReference type="STRING" id="444158.MmarC6_0124"/>